<dbReference type="Gene3D" id="3.60.130.10">
    <property type="entry name" value="Clavaminate synthase-like"/>
    <property type="match status" value="1"/>
</dbReference>
<name>A0A9P4Q3N7_9PEZI</name>
<evidence type="ECO:0000256" key="2">
    <source>
        <dbReference type="ARBA" id="ARBA00023194"/>
    </source>
</evidence>
<dbReference type="AlphaFoldDB" id="A0A9P4Q3N7"/>
<dbReference type="InterPro" id="IPR042098">
    <property type="entry name" value="TauD-like_sf"/>
</dbReference>
<dbReference type="Pfam" id="PF02668">
    <property type="entry name" value="TauD"/>
    <property type="match status" value="1"/>
</dbReference>
<feature type="domain" description="TauD/TfdA-like" evidence="3">
    <location>
        <begin position="120"/>
        <end position="318"/>
    </location>
</feature>
<evidence type="ECO:0000256" key="1">
    <source>
        <dbReference type="ARBA" id="ARBA00023002"/>
    </source>
</evidence>
<dbReference type="SUPFAM" id="SSF51197">
    <property type="entry name" value="Clavaminate synthase-like"/>
    <property type="match status" value="1"/>
</dbReference>
<dbReference type="GO" id="GO:0017000">
    <property type="term" value="P:antibiotic biosynthetic process"/>
    <property type="evidence" value="ECO:0007669"/>
    <property type="project" value="UniProtKB-KW"/>
</dbReference>
<evidence type="ECO:0000259" key="3">
    <source>
        <dbReference type="Pfam" id="PF02668"/>
    </source>
</evidence>
<evidence type="ECO:0000313" key="5">
    <source>
        <dbReference type="Proteomes" id="UP000799441"/>
    </source>
</evidence>
<dbReference type="InterPro" id="IPR050411">
    <property type="entry name" value="AlphaKG_dependent_hydroxylases"/>
</dbReference>
<gene>
    <name evidence="4" type="ORF">K431DRAFT_321332</name>
</gene>
<keyword evidence="2" id="KW-0045">Antibiotic biosynthesis</keyword>
<keyword evidence="1" id="KW-0560">Oxidoreductase</keyword>
<dbReference type="Proteomes" id="UP000799441">
    <property type="component" value="Unassembled WGS sequence"/>
</dbReference>
<dbReference type="InterPro" id="IPR003819">
    <property type="entry name" value="TauD/TfdA-like"/>
</dbReference>
<dbReference type="PANTHER" id="PTHR10696">
    <property type="entry name" value="GAMMA-BUTYROBETAINE HYDROXYLASE-RELATED"/>
    <property type="match status" value="1"/>
</dbReference>
<dbReference type="GO" id="GO:0016491">
    <property type="term" value="F:oxidoreductase activity"/>
    <property type="evidence" value="ECO:0007669"/>
    <property type="project" value="UniProtKB-KW"/>
</dbReference>
<evidence type="ECO:0000313" key="4">
    <source>
        <dbReference type="EMBL" id="KAF2720002.1"/>
    </source>
</evidence>
<dbReference type="PANTHER" id="PTHR10696:SF56">
    <property type="entry name" value="TAUD_TFDA-LIKE DOMAIN-CONTAINING PROTEIN"/>
    <property type="match status" value="1"/>
</dbReference>
<comment type="caution">
    <text evidence="4">The sequence shown here is derived from an EMBL/GenBank/DDBJ whole genome shotgun (WGS) entry which is preliminary data.</text>
</comment>
<organism evidence="4 5">
    <name type="scientific">Polychaeton citri CBS 116435</name>
    <dbReference type="NCBI Taxonomy" id="1314669"/>
    <lineage>
        <taxon>Eukaryota</taxon>
        <taxon>Fungi</taxon>
        <taxon>Dikarya</taxon>
        <taxon>Ascomycota</taxon>
        <taxon>Pezizomycotina</taxon>
        <taxon>Dothideomycetes</taxon>
        <taxon>Dothideomycetidae</taxon>
        <taxon>Capnodiales</taxon>
        <taxon>Capnodiaceae</taxon>
        <taxon>Polychaeton</taxon>
    </lineage>
</organism>
<dbReference type="EMBL" id="MU003804">
    <property type="protein sequence ID" value="KAF2720002.1"/>
    <property type="molecule type" value="Genomic_DNA"/>
</dbReference>
<reference evidence="4" key="1">
    <citation type="journal article" date="2020" name="Stud. Mycol.">
        <title>101 Dothideomycetes genomes: a test case for predicting lifestyles and emergence of pathogens.</title>
        <authorList>
            <person name="Haridas S."/>
            <person name="Albert R."/>
            <person name="Binder M."/>
            <person name="Bloem J."/>
            <person name="Labutti K."/>
            <person name="Salamov A."/>
            <person name="Andreopoulos B."/>
            <person name="Baker S."/>
            <person name="Barry K."/>
            <person name="Bills G."/>
            <person name="Bluhm B."/>
            <person name="Cannon C."/>
            <person name="Castanera R."/>
            <person name="Culley D."/>
            <person name="Daum C."/>
            <person name="Ezra D."/>
            <person name="Gonzalez J."/>
            <person name="Henrissat B."/>
            <person name="Kuo A."/>
            <person name="Liang C."/>
            <person name="Lipzen A."/>
            <person name="Lutzoni F."/>
            <person name="Magnuson J."/>
            <person name="Mondo S."/>
            <person name="Nolan M."/>
            <person name="Ohm R."/>
            <person name="Pangilinan J."/>
            <person name="Park H.-J."/>
            <person name="Ramirez L."/>
            <person name="Alfaro M."/>
            <person name="Sun H."/>
            <person name="Tritt A."/>
            <person name="Yoshinaga Y."/>
            <person name="Zwiers L.-H."/>
            <person name="Turgeon B."/>
            <person name="Goodwin S."/>
            <person name="Spatafora J."/>
            <person name="Crous P."/>
            <person name="Grigoriev I."/>
        </authorList>
    </citation>
    <scope>NUCLEOTIDE SEQUENCE</scope>
    <source>
        <strain evidence="4">CBS 116435</strain>
    </source>
</reference>
<accession>A0A9P4Q3N7</accession>
<dbReference type="OrthoDB" id="406634at2759"/>
<protein>
    <submittedName>
        <fullName evidence="4">Clavaminate synthase-like protein</fullName>
    </submittedName>
</protein>
<proteinExistence type="predicted"/>
<sequence>MRRTRADAQAEGPPVDGSPKVVHVTAESRTRLLGALSNAPSPYTSLKSHCVASSAAFFSLLSPLHIAEILDFHTSPSAPGVCLITGLPTDPILPPTPIDGNGTPDKQTFVSEGCLLGIAQLLGMPFGFASEKNGATIHNVCPVRDAETEQSNGSSRIDLSLHVENAYFDERPDYLALYCLRQDPSKQARTSYADARCALAELDPDDVAQLQRPVYSVPSPPSHHRGMGGEQWSGLRPAIQSREAPDVICHFPGMRAQDQRAQRALDNFERALSQPHVLRHAALQPGSLLLINNRKAVHGRTSFRALYDGNDRWLQRVYIRARNG</sequence>
<keyword evidence="5" id="KW-1185">Reference proteome</keyword>